<organism evidence="1 2">
    <name type="scientific">Geodermatophilus obscurus (strain ATCC 25078 / DSM 43160 / JCM 3152 / CCUG 61914 / KCC A-0152 / KCTC 9177 / NBRC 13315 / NRRL B-3577 / G-20)</name>
    <dbReference type="NCBI Taxonomy" id="526225"/>
    <lineage>
        <taxon>Bacteria</taxon>
        <taxon>Bacillati</taxon>
        <taxon>Actinomycetota</taxon>
        <taxon>Actinomycetes</taxon>
        <taxon>Geodermatophilales</taxon>
        <taxon>Geodermatophilaceae</taxon>
        <taxon>Geodermatophilus</taxon>
    </lineage>
</organism>
<dbReference type="OrthoDB" id="5193838at2"/>
<dbReference type="KEGG" id="gob:Gobs_1509"/>
<reference evidence="1 2" key="1">
    <citation type="journal article" date="2010" name="Stand. Genomic Sci.">
        <title>Complete genome sequence of Geodermatophilus obscurus type strain (G-20).</title>
        <authorList>
            <person name="Ivanova N."/>
            <person name="Sikorski J."/>
            <person name="Jando M."/>
            <person name="Munk C."/>
            <person name="Lapidus A."/>
            <person name="Glavina Del Rio T."/>
            <person name="Copeland A."/>
            <person name="Tice H."/>
            <person name="Cheng J.-F."/>
            <person name="Lucas S."/>
            <person name="Chen F."/>
            <person name="Nolan M."/>
            <person name="Bruce D."/>
            <person name="Goodwin L."/>
            <person name="Pitluck S."/>
            <person name="Mavromatis K."/>
            <person name="Mikhailova N."/>
            <person name="Pati A."/>
            <person name="Chen A."/>
            <person name="Palaniappan K."/>
            <person name="Land M."/>
            <person name="Hauser L."/>
            <person name="Chang Y.-J."/>
            <person name="Jeffries C.D."/>
            <person name="Meincke L."/>
            <person name="Brettin T."/>
            <person name="Detter J.C."/>
            <person name="Detter J.C."/>
            <person name="Rohde M."/>
            <person name="Goeker M."/>
            <person name="Bristow J."/>
            <person name="Eisen J.A."/>
            <person name="Markowitz V."/>
            <person name="Hugenholtz P."/>
            <person name="Kyrpides N.C."/>
            <person name="Klenk H.-P."/>
        </authorList>
    </citation>
    <scope>NUCLEOTIDE SEQUENCE [LARGE SCALE GENOMIC DNA]</scope>
    <source>
        <strain evidence="2">ATCC 25078 / DSM 43160 / JCM 3152 / KCC A-0152 / KCTC 9177 / NBRC 13315 / NRRL B-3577 / G-20</strain>
    </source>
</reference>
<name>D2SC69_GEOOG</name>
<dbReference type="STRING" id="526225.Gobs_1509"/>
<gene>
    <name evidence="1" type="ordered locus">Gobs_1509</name>
</gene>
<dbReference type="AlphaFoldDB" id="D2SC69"/>
<protein>
    <submittedName>
        <fullName evidence="1">Uncharacterized protein</fullName>
    </submittedName>
</protein>
<proteinExistence type="predicted"/>
<accession>D2SC69</accession>
<dbReference type="EMBL" id="CP001867">
    <property type="protein sequence ID" value="ADB74237.1"/>
    <property type="molecule type" value="Genomic_DNA"/>
</dbReference>
<reference evidence="2" key="2">
    <citation type="submission" date="2010-01" db="EMBL/GenBank/DDBJ databases">
        <title>The complete genome of Geodermatophilus obscurus DSM 43160.</title>
        <authorList>
            <consortium name="US DOE Joint Genome Institute (JGI-PGF)"/>
            <person name="Lucas S."/>
            <person name="Copeland A."/>
            <person name="Lapidus A."/>
            <person name="Glavina del Rio T."/>
            <person name="Dalin E."/>
            <person name="Tice H."/>
            <person name="Bruce D."/>
            <person name="Goodwin L."/>
            <person name="Pitluck S."/>
            <person name="Kyrpides N."/>
            <person name="Mavromatis K."/>
            <person name="Ivanova N."/>
            <person name="Munk A.C."/>
            <person name="Brettin T."/>
            <person name="Detter J.C."/>
            <person name="Han C."/>
            <person name="Larimer F."/>
            <person name="Land M."/>
            <person name="Hauser L."/>
            <person name="Markowitz V."/>
            <person name="Cheng J.-F."/>
            <person name="Hugenholtz P."/>
            <person name="Woyke T."/>
            <person name="Wu D."/>
            <person name="Jando M."/>
            <person name="Schneider S."/>
            <person name="Klenk H.-P."/>
            <person name="Eisen J.A."/>
        </authorList>
    </citation>
    <scope>NUCLEOTIDE SEQUENCE [LARGE SCALE GENOMIC DNA]</scope>
    <source>
        <strain evidence="2">ATCC 25078 / DSM 43160 / JCM 3152 / KCC A-0152 / KCTC 9177 / NBRC 13315 / NRRL B-3577 / G-20</strain>
    </source>
</reference>
<dbReference type="HOGENOM" id="CLU_2301800_0_0_11"/>
<evidence type="ECO:0000313" key="1">
    <source>
        <dbReference type="EMBL" id="ADB74237.1"/>
    </source>
</evidence>
<evidence type="ECO:0000313" key="2">
    <source>
        <dbReference type="Proteomes" id="UP000001382"/>
    </source>
</evidence>
<dbReference type="RefSeq" id="WP_012947677.1">
    <property type="nucleotide sequence ID" value="NC_013757.1"/>
</dbReference>
<dbReference type="Proteomes" id="UP000001382">
    <property type="component" value="Chromosome"/>
</dbReference>
<sequence>MSAPLVELSALLGVEVDEVVSEFVVRGGRYGGVHPNSWRLHLAREDRWTPTVHSERFRSIYWLNTHTAWWGRPSALPDLTKRDGRTALRLMHEHLERTTP</sequence>
<keyword evidence="2" id="KW-1185">Reference proteome</keyword>